<organism evidence="2 3">
    <name type="scientific">Eutypa lata (strain UCR-EL1)</name>
    <name type="common">Grapevine dieback disease fungus</name>
    <name type="synonym">Eutypa armeniacae</name>
    <dbReference type="NCBI Taxonomy" id="1287681"/>
    <lineage>
        <taxon>Eukaryota</taxon>
        <taxon>Fungi</taxon>
        <taxon>Dikarya</taxon>
        <taxon>Ascomycota</taxon>
        <taxon>Pezizomycotina</taxon>
        <taxon>Sordariomycetes</taxon>
        <taxon>Xylariomycetidae</taxon>
        <taxon>Xylariales</taxon>
        <taxon>Diatrypaceae</taxon>
        <taxon>Eutypa</taxon>
    </lineage>
</organism>
<evidence type="ECO:0000256" key="1">
    <source>
        <dbReference type="SAM" id="Phobius"/>
    </source>
</evidence>
<feature type="transmembrane region" description="Helical" evidence="1">
    <location>
        <begin position="250"/>
        <end position="267"/>
    </location>
</feature>
<sequence length="280" mass="32017">MSRYIDSLPTPAHVEPKKLIVLSAPRTGTHGLYNALKLLGFKPYHMAEVAKGGPLSVKTMNEGIRGEMGLSKPYSRKDFDKWFADYDIIIEMPFFMLQSTLNAYPEARFLLVERKPEKWAKSFENTVGQMQPLLNQFPGNLIKCFDSMAYHMGYFGDVITNRCTKFEGMTEQGKKNLEETYKEYINMVKRMVPPNRLKVMSLEDGFGWEEICPVMGVPVPKNLDWPGRNTPEEFHQMRGPMYRRGVQKTIIGFTTILGSIIAAGVMYRRLGGKLPKLSWV</sequence>
<dbReference type="OrthoDB" id="408152at2759"/>
<protein>
    <submittedName>
        <fullName evidence="2">Putative nad dependent epimerase protein</fullName>
    </submittedName>
</protein>
<keyword evidence="1" id="KW-0472">Membrane</keyword>
<dbReference type="PANTHER" id="PTHR36978:SF4">
    <property type="entry name" value="P-LOOP CONTAINING NUCLEOSIDE TRIPHOSPHATE HYDROLASE PROTEIN"/>
    <property type="match status" value="1"/>
</dbReference>
<proteinExistence type="predicted"/>
<name>M7TNQ2_EUTLA</name>
<dbReference type="Pfam" id="PF17784">
    <property type="entry name" value="Sulfotransfer_4"/>
    <property type="match status" value="1"/>
</dbReference>
<dbReference type="InterPro" id="IPR040632">
    <property type="entry name" value="Sulfotransfer_4"/>
</dbReference>
<reference evidence="3" key="1">
    <citation type="journal article" date="2013" name="Genome Announc.">
        <title>Draft genome sequence of the grapevine dieback fungus Eutypa lata UCR-EL1.</title>
        <authorList>
            <person name="Blanco-Ulate B."/>
            <person name="Rolshausen P.E."/>
            <person name="Cantu D."/>
        </authorList>
    </citation>
    <scope>NUCLEOTIDE SEQUENCE [LARGE SCALE GENOMIC DNA]</scope>
    <source>
        <strain evidence="3">UCR-EL1</strain>
    </source>
</reference>
<dbReference type="OMA" id="YECVMNG"/>
<dbReference type="PANTHER" id="PTHR36978">
    <property type="entry name" value="P-LOOP CONTAINING NUCLEOTIDE TRIPHOSPHATE HYDROLASE"/>
    <property type="match status" value="1"/>
</dbReference>
<dbReference type="EMBL" id="KB706255">
    <property type="protein sequence ID" value="EMR68350.1"/>
    <property type="molecule type" value="Genomic_DNA"/>
</dbReference>
<dbReference type="HOGENOM" id="CLU_061199_3_0_1"/>
<accession>M7TNQ2</accession>
<evidence type="ECO:0000313" key="2">
    <source>
        <dbReference type="EMBL" id="EMR68350.1"/>
    </source>
</evidence>
<gene>
    <name evidence="2" type="ORF">UCREL1_4652</name>
</gene>
<dbReference type="eggNOG" id="ENOG502SJAJ">
    <property type="taxonomic scope" value="Eukaryota"/>
</dbReference>
<keyword evidence="3" id="KW-1185">Reference proteome</keyword>
<dbReference type="AlphaFoldDB" id="M7TNQ2"/>
<dbReference type="InterPro" id="IPR027417">
    <property type="entry name" value="P-loop_NTPase"/>
</dbReference>
<keyword evidence="1" id="KW-1133">Transmembrane helix</keyword>
<evidence type="ECO:0000313" key="3">
    <source>
        <dbReference type="Proteomes" id="UP000012174"/>
    </source>
</evidence>
<dbReference type="Gene3D" id="3.40.50.300">
    <property type="entry name" value="P-loop containing nucleotide triphosphate hydrolases"/>
    <property type="match status" value="1"/>
</dbReference>
<keyword evidence="1" id="KW-0812">Transmembrane</keyword>
<dbReference type="Proteomes" id="UP000012174">
    <property type="component" value="Unassembled WGS sequence"/>
</dbReference>
<dbReference type="STRING" id="1287681.M7TNQ2"/>
<dbReference type="KEGG" id="ela:UCREL1_4652"/>
<dbReference type="SUPFAM" id="SSF52540">
    <property type="entry name" value="P-loop containing nucleoside triphosphate hydrolases"/>
    <property type="match status" value="1"/>
</dbReference>